<organism evidence="2 3">
    <name type="scientific">Leptomonas pyrrhocoris</name>
    <name type="common">Firebug parasite</name>
    <dbReference type="NCBI Taxonomy" id="157538"/>
    <lineage>
        <taxon>Eukaryota</taxon>
        <taxon>Discoba</taxon>
        <taxon>Euglenozoa</taxon>
        <taxon>Kinetoplastea</taxon>
        <taxon>Metakinetoplastina</taxon>
        <taxon>Trypanosomatida</taxon>
        <taxon>Trypanosomatidae</taxon>
        <taxon>Leishmaniinae</taxon>
        <taxon>Leptomonas</taxon>
    </lineage>
</organism>
<dbReference type="Proteomes" id="UP000037923">
    <property type="component" value="Unassembled WGS sequence"/>
</dbReference>
<protein>
    <submittedName>
        <fullName evidence="2">Uncharacterized protein</fullName>
    </submittedName>
</protein>
<gene>
    <name evidence="2" type="ORF">ABB37_05581</name>
</gene>
<dbReference type="OMA" id="VGMERPY"/>
<comment type="caution">
    <text evidence="2">The sequence shown here is derived from an EMBL/GenBank/DDBJ whole genome shotgun (WGS) entry which is preliminary data.</text>
</comment>
<feature type="region of interest" description="Disordered" evidence="1">
    <location>
        <begin position="127"/>
        <end position="150"/>
    </location>
</feature>
<name>A0A0M9FZE6_LEPPY</name>
<feature type="compositionally biased region" description="Polar residues" evidence="1">
    <location>
        <begin position="134"/>
        <end position="145"/>
    </location>
</feature>
<evidence type="ECO:0000313" key="3">
    <source>
        <dbReference type="Proteomes" id="UP000037923"/>
    </source>
</evidence>
<accession>A0A0M9FZE6</accession>
<dbReference type="GeneID" id="26905871"/>
<proteinExistence type="predicted"/>
<reference evidence="2 3" key="1">
    <citation type="submission" date="2015-07" db="EMBL/GenBank/DDBJ databases">
        <title>High-quality genome of monoxenous trypanosomatid Leptomonas pyrrhocoris.</title>
        <authorList>
            <person name="Flegontov P."/>
            <person name="Butenko A."/>
            <person name="Firsov S."/>
            <person name="Vlcek C."/>
            <person name="Logacheva M.D."/>
            <person name="Field M."/>
            <person name="Filatov D."/>
            <person name="Flegontova O."/>
            <person name="Gerasimov E."/>
            <person name="Jackson A.P."/>
            <person name="Kelly S."/>
            <person name="Opperdoes F."/>
            <person name="O'Reilly A."/>
            <person name="Votypka J."/>
            <person name="Yurchenko V."/>
            <person name="Lukes J."/>
        </authorList>
    </citation>
    <scope>NUCLEOTIDE SEQUENCE [LARGE SCALE GENOMIC DNA]</scope>
    <source>
        <strain evidence="2">H10</strain>
    </source>
</reference>
<dbReference type="VEuPathDB" id="TriTrypDB:LpyrH10_11_0460"/>
<dbReference type="OrthoDB" id="272514at2759"/>
<sequence length="774" mass="81242">MAASPSLLIFLNGDVGMERPYRTALPASVDTLAELCQFLTSRIPPRPGEDAVGRGYRFLYSVFGKPLWRVKECVEAGTIVLSVGPGFLARRPAAITDNASATASPAPAAAAAAAATTSVVDLATPDRLAATPTGGDNTHPDSNNGFLLDASPAASPPVKLSVEDNAYRPPPAFSSTAAAAHFSTASGRGSTVNVVPFAGAAGKQGRESIDVAWPPAPSVRRPSQTDERDRLVSITLNPAARGARASSGGPITQSTPVPHVAAGATAGGAIPASHLFTPPNAQATAGEATGGPRENQTFVPPPPLPRKSFPAAATATTAAEAMGDALPRGMVFLAQETHALPARPSFTPASTALAALLPPLQPLASNAISSSLQYFLLRKWSAYQKLHSMPPADLIAGEAMSQRFNSITAACNSSGSSTRTGGVGGDRGCRVVVSGPPLSGVSTTAAFLVRHLLRTLQLQPQHRLHNTLVIALDFHLLFGPQVTSAPGLPRVLLDLASLYQLVVRSVMDAVVAQRPSLREAGPLLSQLWDLVIKPNVEPKAAPNFTTYAQAAALVGGDVLAQWTRLVAQIFPILQAACRAPETPALRDAALDLIFYAIPAEIASSLNFSGVLYAMDGAEALTRCYAERVTRPAGDLGPLLQALAADPRVHLVLSCPSTIPPRALFIPGLMAHVSTIGLVTRAALNHMHFPQLLRSGRREYPVETFLGCPGYLTLLNAVVRPLRKNLSTPTTAYSAYYQQHYERSPAEGYAVRIDSKEVSHALDKLLAVVQDLPLT</sequence>
<dbReference type="EMBL" id="LGTL01000011">
    <property type="protein sequence ID" value="KPA79047.1"/>
    <property type="molecule type" value="Genomic_DNA"/>
</dbReference>
<keyword evidence="3" id="KW-1185">Reference proteome</keyword>
<evidence type="ECO:0000313" key="2">
    <source>
        <dbReference type="EMBL" id="KPA79047.1"/>
    </source>
</evidence>
<dbReference type="AlphaFoldDB" id="A0A0M9FZE6"/>
<evidence type="ECO:0000256" key="1">
    <source>
        <dbReference type="SAM" id="MobiDB-lite"/>
    </source>
</evidence>
<dbReference type="RefSeq" id="XP_015657486.1">
    <property type="nucleotide sequence ID" value="XM_015803661.1"/>
</dbReference>